<dbReference type="Proteomes" id="UP000637423">
    <property type="component" value="Unassembled WGS sequence"/>
</dbReference>
<dbReference type="EMBL" id="BMED01000001">
    <property type="protein sequence ID" value="GGC65763.1"/>
    <property type="molecule type" value="Genomic_DNA"/>
</dbReference>
<reference evidence="1" key="1">
    <citation type="journal article" date="2014" name="Int. J. Syst. Evol. Microbiol.">
        <title>Complete genome sequence of Corynebacterium casei LMG S-19264T (=DSM 44701T), isolated from a smear-ripened cheese.</title>
        <authorList>
            <consortium name="US DOE Joint Genome Institute (JGI-PGF)"/>
            <person name="Walter F."/>
            <person name="Albersmeier A."/>
            <person name="Kalinowski J."/>
            <person name="Ruckert C."/>
        </authorList>
    </citation>
    <scope>NUCLEOTIDE SEQUENCE</scope>
    <source>
        <strain evidence="1">CGMCC 1.10998</strain>
    </source>
</reference>
<dbReference type="AlphaFoldDB" id="A0A916UAE2"/>
<keyword evidence="2" id="KW-1185">Reference proteome</keyword>
<comment type="caution">
    <text evidence="1">The sequence shown here is derived from an EMBL/GenBank/DDBJ whole genome shotgun (WGS) entry which is preliminary data.</text>
</comment>
<proteinExistence type="predicted"/>
<protein>
    <submittedName>
        <fullName evidence="1">Uncharacterized protein</fullName>
    </submittedName>
</protein>
<organism evidence="1 2">
    <name type="scientific">Undibacterium terreum</name>
    <dbReference type="NCBI Taxonomy" id="1224302"/>
    <lineage>
        <taxon>Bacteria</taxon>
        <taxon>Pseudomonadati</taxon>
        <taxon>Pseudomonadota</taxon>
        <taxon>Betaproteobacteria</taxon>
        <taxon>Burkholderiales</taxon>
        <taxon>Oxalobacteraceae</taxon>
        <taxon>Undibacterium</taxon>
    </lineage>
</organism>
<reference evidence="1" key="2">
    <citation type="submission" date="2020-09" db="EMBL/GenBank/DDBJ databases">
        <authorList>
            <person name="Sun Q."/>
            <person name="Zhou Y."/>
        </authorList>
    </citation>
    <scope>NUCLEOTIDE SEQUENCE</scope>
    <source>
        <strain evidence="1">CGMCC 1.10998</strain>
    </source>
</reference>
<evidence type="ECO:0000313" key="1">
    <source>
        <dbReference type="EMBL" id="GGC65763.1"/>
    </source>
</evidence>
<dbReference type="RefSeq" id="WP_188564928.1">
    <property type="nucleotide sequence ID" value="NZ_BMED01000001.1"/>
</dbReference>
<sequence length="133" mass="14467">MKFGNLKSLAHNVADSMASGLSFVIGIYEINVFAEAAASEDGHITIDFLTGATTGAIPSDSLRRAIFLFRDAIPQMCEKHGIELAYIKSLVVRFGTDSAYGPHFRVTVENSAGKRSTEQYVGTPGQRLRLRNS</sequence>
<gene>
    <name evidence="1" type="ORF">GCM10011396_10970</name>
</gene>
<evidence type="ECO:0000313" key="2">
    <source>
        <dbReference type="Proteomes" id="UP000637423"/>
    </source>
</evidence>
<accession>A0A916UAE2</accession>
<name>A0A916UAE2_9BURK</name>